<evidence type="ECO:0000313" key="2">
    <source>
        <dbReference type="EMBL" id="KAJ5207903.1"/>
    </source>
</evidence>
<dbReference type="Proteomes" id="UP001150942">
    <property type="component" value="Unassembled WGS sequence"/>
</dbReference>
<gene>
    <name evidence="2" type="ORF">N7449_002282</name>
</gene>
<sequence>MTVLESIEEDAVEYSLNVPELYADALSFYAQSSSLDTHASDVLEMLRRLGDKDVSELQKRAKTYGISCSTANLAYETSCYNLLVAMKKSQTLIGNIRALDSYGNCHLRMGPYRGSSADSTWWTVHAVGSLIIQECTYVPACCSYKEVSGYSPENSGHRKVCLSRKNSGCS</sequence>
<protein>
    <recommendedName>
        <fullName evidence="1">WD-like domain-containing protein</fullName>
    </recommendedName>
</protein>
<comment type="caution">
    <text evidence="2">The sequence shown here is derived from an EMBL/GenBank/DDBJ whole genome shotgun (WGS) entry which is preliminary data.</text>
</comment>
<organism evidence="2 3">
    <name type="scientific">Penicillium cf. viridicatum</name>
    <dbReference type="NCBI Taxonomy" id="2972119"/>
    <lineage>
        <taxon>Eukaryota</taxon>
        <taxon>Fungi</taxon>
        <taxon>Dikarya</taxon>
        <taxon>Ascomycota</taxon>
        <taxon>Pezizomycotina</taxon>
        <taxon>Eurotiomycetes</taxon>
        <taxon>Eurotiomycetidae</taxon>
        <taxon>Eurotiales</taxon>
        <taxon>Aspergillaceae</taxon>
        <taxon>Penicillium</taxon>
    </lineage>
</organism>
<name>A0A9W9T3B6_9EURO</name>
<evidence type="ECO:0000313" key="3">
    <source>
        <dbReference type="Proteomes" id="UP001150942"/>
    </source>
</evidence>
<evidence type="ECO:0000259" key="1">
    <source>
        <dbReference type="Pfam" id="PF20493"/>
    </source>
</evidence>
<feature type="domain" description="WD-like" evidence="1">
    <location>
        <begin position="38"/>
        <end position="169"/>
    </location>
</feature>
<proteinExistence type="predicted"/>
<dbReference type="EMBL" id="JAPQKQ010000002">
    <property type="protein sequence ID" value="KAJ5207903.1"/>
    <property type="molecule type" value="Genomic_DNA"/>
</dbReference>
<reference evidence="2" key="2">
    <citation type="journal article" date="2023" name="IMA Fungus">
        <title>Comparative genomic study of the Penicillium genus elucidates a diverse pangenome and 15 lateral gene transfer events.</title>
        <authorList>
            <person name="Petersen C."/>
            <person name="Sorensen T."/>
            <person name="Nielsen M.R."/>
            <person name="Sondergaard T.E."/>
            <person name="Sorensen J.L."/>
            <person name="Fitzpatrick D.A."/>
            <person name="Frisvad J.C."/>
            <person name="Nielsen K.L."/>
        </authorList>
    </citation>
    <scope>NUCLEOTIDE SEQUENCE</scope>
    <source>
        <strain evidence="2">IBT 20477</strain>
    </source>
</reference>
<accession>A0A9W9T3B6</accession>
<keyword evidence="3" id="KW-1185">Reference proteome</keyword>
<dbReference type="OrthoDB" id="5100247at2759"/>
<dbReference type="Pfam" id="PF20493">
    <property type="entry name" value="WD-like_fungi"/>
    <property type="match status" value="1"/>
</dbReference>
<dbReference type="AlphaFoldDB" id="A0A9W9T3B6"/>
<dbReference type="InterPro" id="IPR046925">
    <property type="entry name" value="WD-like_fungi"/>
</dbReference>
<reference evidence="2" key="1">
    <citation type="submission" date="2022-11" db="EMBL/GenBank/DDBJ databases">
        <authorList>
            <person name="Petersen C."/>
        </authorList>
    </citation>
    <scope>NUCLEOTIDE SEQUENCE</scope>
    <source>
        <strain evidence="2">IBT 20477</strain>
    </source>
</reference>